<dbReference type="EMBL" id="JACDQQ010000457">
    <property type="protein sequence ID" value="MBA0084286.1"/>
    <property type="molecule type" value="Genomic_DNA"/>
</dbReference>
<dbReference type="InterPro" id="IPR025668">
    <property type="entry name" value="Tnp_DDE_dom"/>
</dbReference>
<dbReference type="AlphaFoldDB" id="A0A7V8SVW1"/>
<dbReference type="InterPro" id="IPR012337">
    <property type="entry name" value="RNaseH-like_sf"/>
</dbReference>
<gene>
    <name evidence="2" type="ORF">HRJ53_04755</name>
</gene>
<dbReference type="Pfam" id="PF13701">
    <property type="entry name" value="DDE_Tnp_1_4"/>
    <property type="match status" value="1"/>
</dbReference>
<feature type="non-terminal residue" evidence="2">
    <location>
        <position position="1"/>
    </location>
</feature>
<name>A0A7V8SVW1_9BACT</name>
<dbReference type="NCBIfam" id="NF033539">
    <property type="entry name" value="transpos_IS1380"/>
    <property type="match status" value="1"/>
</dbReference>
<dbReference type="InterPro" id="IPR047960">
    <property type="entry name" value="Transpos_IS1380"/>
</dbReference>
<evidence type="ECO:0000259" key="1">
    <source>
        <dbReference type="Pfam" id="PF13701"/>
    </source>
</evidence>
<proteinExistence type="predicted"/>
<evidence type="ECO:0000313" key="3">
    <source>
        <dbReference type="Proteomes" id="UP000567293"/>
    </source>
</evidence>
<dbReference type="SUPFAM" id="SSF53098">
    <property type="entry name" value="Ribonuclease H-like"/>
    <property type="match status" value="1"/>
</dbReference>
<keyword evidence="3" id="KW-1185">Reference proteome</keyword>
<organism evidence="2 3">
    <name type="scientific">Candidatus Acidiferrum panamense</name>
    <dbReference type="NCBI Taxonomy" id="2741543"/>
    <lineage>
        <taxon>Bacteria</taxon>
        <taxon>Pseudomonadati</taxon>
        <taxon>Acidobacteriota</taxon>
        <taxon>Terriglobia</taxon>
        <taxon>Candidatus Acidiferrales</taxon>
        <taxon>Candidatus Acidiferrum</taxon>
    </lineage>
</organism>
<reference evidence="2" key="1">
    <citation type="submission" date="2020-06" db="EMBL/GenBank/DDBJ databases">
        <title>Legume-microbial interactions unlock mineral nutrients during tropical forest succession.</title>
        <authorList>
            <person name="Epihov D.Z."/>
        </authorList>
    </citation>
    <scope>NUCLEOTIDE SEQUENCE [LARGE SCALE GENOMIC DNA]</scope>
    <source>
        <strain evidence="2">Pan2503</strain>
    </source>
</reference>
<accession>A0A7V8SVW1</accession>
<protein>
    <submittedName>
        <fullName evidence="2">IS1380 family transposase</fullName>
    </submittedName>
</protein>
<evidence type="ECO:0000313" key="2">
    <source>
        <dbReference type="EMBL" id="MBA0084286.1"/>
    </source>
</evidence>
<comment type="caution">
    <text evidence="2">The sequence shown here is derived from an EMBL/GenBank/DDBJ whole genome shotgun (WGS) entry which is preliminary data.</text>
</comment>
<sequence>LHALLGISRFPIDDTVRNLFKRFGQGQCQRFFTGLWNWQFERLPECPLGYSLDLDSTVFERYGHQQGALRGPNPRKHGRPSHHPLMAVLAEAHFLLHGWLRSGNCGTSRGVVEFLKEALALLPEKHALRVVRADAGFFDQQLLGFLEQRGLPYIVVARLTLWLKREAARVTAWRALDEHYAVGEFSLQLFGWDRPRRFVVIREQLRAERPSLGRKLLEVPGYTFRLFVTNLMLTPEEIWRDYNRRSDMENRIAELKHDLAADDFCLQEFFATEAAFRSILLLFNLLGEFQRAAGLATYRQPATLRTQVFLCGALLGRAGHHLVLHLSSSWGGLQRRIPLLENVLAYGTSTSPKLPPQPAT</sequence>
<feature type="domain" description="Transposase DDE" evidence="1">
    <location>
        <begin position="52"/>
        <end position="330"/>
    </location>
</feature>
<dbReference type="Proteomes" id="UP000567293">
    <property type="component" value="Unassembled WGS sequence"/>
</dbReference>